<sequence>MKEFNFDVLTEDQICSKGLTRALIAEDQNFFTTAFEAAEFIEINDGDYEVAVTAAEAVLESVNKALKEHGLEIKRVDLIENMAWILVPKTVKAQKVWAKALG</sequence>
<gene>
    <name evidence="2" type="ORF">UFOVP181_440</name>
    <name evidence="1" type="ORF">UFOVP57_201</name>
</gene>
<protein>
    <submittedName>
        <fullName evidence="1">Uncharacterized protein</fullName>
    </submittedName>
</protein>
<dbReference type="EMBL" id="LR796187">
    <property type="protein sequence ID" value="CAB4125738.1"/>
    <property type="molecule type" value="Genomic_DNA"/>
</dbReference>
<reference evidence="1" key="1">
    <citation type="submission" date="2020-04" db="EMBL/GenBank/DDBJ databases">
        <authorList>
            <person name="Chiriac C."/>
            <person name="Salcher M."/>
            <person name="Ghai R."/>
            <person name="Kavagutti S V."/>
        </authorList>
    </citation>
    <scope>NUCLEOTIDE SEQUENCE</scope>
</reference>
<proteinExistence type="predicted"/>
<evidence type="ECO:0000313" key="1">
    <source>
        <dbReference type="EMBL" id="CAB4125738.1"/>
    </source>
</evidence>
<organism evidence="1">
    <name type="scientific">uncultured Caudovirales phage</name>
    <dbReference type="NCBI Taxonomy" id="2100421"/>
    <lineage>
        <taxon>Viruses</taxon>
        <taxon>Duplodnaviria</taxon>
        <taxon>Heunggongvirae</taxon>
        <taxon>Uroviricota</taxon>
        <taxon>Caudoviricetes</taxon>
        <taxon>Peduoviridae</taxon>
        <taxon>Maltschvirus</taxon>
        <taxon>Maltschvirus maltsch</taxon>
    </lineage>
</organism>
<dbReference type="EMBL" id="LR798231">
    <property type="protein sequence ID" value="CAB5209343.1"/>
    <property type="molecule type" value="Genomic_DNA"/>
</dbReference>
<evidence type="ECO:0000313" key="2">
    <source>
        <dbReference type="EMBL" id="CAB5209343.1"/>
    </source>
</evidence>
<accession>A0A6J5KT86</accession>
<name>A0A6J5KT86_9CAUD</name>